<dbReference type="AlphaFoldDB" id="A0AA88YJL2"/>
<feature type="domain" description="HECT" evidence="4">
    <location>
        <begin position="605"/>
        <end position="636"/>
    </location>
</feature>
<dbReference type="PANTHER" id="PTHR21301:SF10">
    <property type="entry name" value="REVERSE TRANSCRIPTASE DOMAIN-CONTAINING PROTEIN"/>
    <property type="match status" value="1"/>
</dbReference>
<feature type="region of interest" description="Disordered" evidence="3">
    <location>
        <begin position="430"/>
        <end position="452"/>
    </location>
</feature>
<dbReference type="Pfam" id="PF26215">
    <property type="entry name" value="HTH_animal"/>
    <property type="match status" value="1"/>
</dbReference>
<evidence type="ECO:0000259" key="4">
    <source>
        <dbReference type="PROSITE" id="PS50237"/>
    </source>
</evidence>
<feature type="active site" description="Glycyl thioester intermediate" evidence="2">
    <location>
        <position position="814"/>
    </location>
</feature>
<keyword evidence="1 2" id="KW-0833">Ubl conjugation pathway</keyword>
<evidence type="ECO:0000313" key="5">
    <source>
        <dbReference type="EMBL" id="KAK3102911.1"/>
    </source>
</evidence>
<dbReference type="Gene3D" id="3.90.1750.10">
    <property type="entry name" value="Hect, E3 ligase catalytic domains"/>
    <property type="match status" value="1"/>
</dbReference>
<dbReference type="InterPro" id="IPR035983">
    <property type="entry name" value="Hect_E3_ubiquitin_ligase"/>
</dbReference>
<comment type="caution">
    <text evidence="2">Lacks conserved residue(s) required for the propagation of feature annotation.</text>
</comment>
<dbReference type="SUPFAM" id="SSF56204">
    <property type="entry name" value="Hect, E3 ligase catalytic domain"/>
    <property type="match status" value="1"/>
</dbReference>
<dbReference type="GO" id="GO:0004842">
    <property type="term" value="F:ubiquitin-protein transferase activity"/>
    <property type="evidence" value="ECO:0007669"/>
    <property type="project" value="InterPro"/>
</dbReference>
<gene>
    <name evidence="5" type="ORF">FSP39_014904</name>
</gene>
<evidence type="ECO:0000256" key="2">
    <source>
        <dbReference type="PROSITE-ProRule" id="PRU00104"/>
    </source>
</evidence>
<dbReference type="Gene3D" id="3.30.2410.10">
    <property type="entry name" value="Hect, E3 ligase catalytic domain"/>
    <property type="match status" value="1"/>
</dbReference>
<dbReference type="InterPro" id="IPR058912">
    <property type="entry name" value="HTH_animal"/>
</dbReference>
<feature type="compositionally biased region" description="Basic and acidic residues" evidence="3">
    <location>
        <begin position="272"/>
        <end position="290"/>
    </location>
</feature>
<dbReference type="Proteomes" id="UP001186944">
    <property type="component" value="Unassembled WGS sequence"/>
</dbReference>
<sequence length="846" mass="96885">MEQSEKELPFLDILIIKEDNRITTDLFYKSTDTHQYLIFSSCHPSHTKRNIPFNLARRICTIVSDQHRREKRLKELKSFLLKQNYPVNLIDAATNRAKEIPLPELREKSRRNTNSHKIIPFVTTHNPRNKNVFKTAKTCLPILHQSDNLRSLINQQDIINSRRQPPNLKRLLTKARFTTETETHVVSQCQDPRCGTCPYIQTGSAFPNLESLRYKDESEKHIYHVLCHEGTFVEPEDSWKKDGRIYYAVNSIVQANNSRFGLFESYRRQIRSREKRNEGTTSRSEVDNPDKPASSTSANVSISIRIGHGRYRNGVFSRISTTNLSGTGGTVVVGPFDKRSNSANEIKNAAFIKFTQQNQGFAKKYKSEEKFHLVYPDGSLVDDLPDGSAKFTLEGYRNFVDPQKRYDRLRLYLCEKSNFNMNNIESIESDSFSSSDDLPPLTRTRTSTPKVTETQTCQTETRTIVNEDNESIILVIEVIFHYNDRTYREWFPNNAKADALLKYISEKLNGNVLLQCAKKCVNPDDRLMELTSGSSLHVDAIDIQKGTTEEPTSVLRQFRDHFLRGRKLDVSNVEETIEGDTAVIFVGRYNLWDDANSEIRCIQNLRFPLEVQFYGEQGADFGGPRKEFFRLALAEIKTMLDQGEAVKLLRSIDLIANQSYYTAGIVIGLSAIQNGPCANFLGPLFDSWPQPEPEEYTMFRKGLERIGLWQLIKKKPTLLYLFRDGIRLTVAKIVNLLQPRFSEVGSNRRTAEERVYSCFIRFIRQVAAGNHGMKLSDILAFVTGAEEEPVLGFDLEPSIIFCALPGDLPTASTCINQLSLPLTEQTEEYLTQRFTWAFLNSYFGMQ</sequence>
<accession>A0AA88YJL2</accession>
<evidence type="ECO:0000256" key="1">
    <source>
        <dbReference type="ARBA" id="ARBA00022786"/>
    </source>
</evidence>
<reference evidence="5" key="1">
    <citation type="submission" date="2019-08" db="EMBL/GenBank/DDBJ databases">
        <title>The improved chromosome-level genome for the pearl oyster Pinctada fucata martensii using PacBio sequencing and Hi-C.</title>
        <authorList>
            <person name="Zheng Z."/>
        </authorList>
    </citation>
    <scope>NUCLEOTIDE SEQUENCE</scope>
    <source>
        <strain evidence="5">ZZ-2019</strain>
        <tissue evidence="5">Adductor muscle</tissue>
    </source>
</reference>
<dbReference type="PANTHER" id="PTHR21301">
    <property type="entry name" value="REVERSE TRANSCRIPTASE"/>
    <property type="match status" value="1"/>
</dbReference>
<proteinExistence type="predicted"/>
<dbReference type="Pfam" id="PF00632">
    <property type="entry name" value="HECT"/>
    <property type="match status" value="1"/>
</dbReference>
<feature type="region of interest" description="Disordered" evidence="3">
    <location>
        <begin position="272"/>
        <end position="298"/>
    </location>
</feature>
<keyword evidence="6" id="KW-1185">Reference proteome</keyword>
<dbReference type="InterPro" id="IPR000569">
    <property type="entry name" value="HECT_dom"/>
</dbReference>
<comment type="caution">
    <text evidence="5">The sequence shown here is derived from an EMBL/GenBank/DDBJ whole genome shotgun (WGS) entry which is preliminary data.</text>
</comment>
<protein>
    <recommendedName>
        <fullName evidence="4">HECT domain-containing protein</fullName>
    </recommendedName>
</protein>
<feature type="domain" description="HECT" evidence="4">
    <location>
        <begin position="778"/>
        <end position="821"/>
    </location>
</feature>
<evidence type="ECO:0000256" key="3">
    <source>
        <dbReference type="SAM" id="MobiDB-lite"/>
    </source>
</evidence>
<organism evidence="5 6">
    <name type="scientific">Pinctada imbricata</name>
    <name type="common">Atlantic pearl-oyster</name>
    <name type="synonym">Pinctada martensii</name>
    <dbReference type="NCBI Taxonomy" id="66713"/>
    <lineage>
        <taxon>Eukaryota</taxon>
        <taxon>Metazoa</taxon>
        <taxon>Spiralia</taxon>
        <taxon>Lophotrochozoa</taxon>
        <taxon>Mollusca</taxon>
        <taxon>Bivalvia</taxon>
        <taxon>Autobranchia</taxon>
        <taxon>Pteriomorphia</taxon>
        <taxon>Pterioida</taxon>
        <taxon>Pterioidea</taxon>
        <taxon>Pteriidae</taxon>
        <taxon>Pinctada</taxon>
    </lineage>
</organism>
<dbReference type="EMBL" id="VSWD01000005">
    <property type="protein sequence ID" value="KAK3102911.1"/>
    <property type="molecule type" value="Genomic_DNA"/>
</dbReference>
<name>A0AA88YJL2_PINIB</name>
<evidence type="ECO:0000313" key="6">
    <source>
        <dbReference type="Proteomes" id="UP001186944"/>
    </source>
</evidence>
<dbReference type="PROSITE" id="PS50237">
    <property type="entry name" value="HECT"/>
    <property type="match status" value="2"/>
</dbReference>